<dbReference type="Pfam" id="PF12833">
    <property type="entry name" value="HTH_18"/>
    <property type="match status" value="1"/>
</dbReference>
<protein>
    <submittedName>
        <fullName evidence="6">Helix-turn-helix domain-containing protein</fullName>
    </submittedName>
</protein>
<feature type="transmembrane region" description="Helical" evidence="4">
    <location>
        <begin position="94"/>
        <end position="114"/>
    </location>
</feature>
<feature type="domain" description="HTH araC/xylS-type" evidence="5">
    <location>
        <begin position="238"/>
        <end position="339"/>
    </location>
</feature>
<name>A0ABT0PWD3_9FLAO</name>
<dbReference type="InterPro" id="IPR009057">
    <property type="entry name" value="Homeodomain-like_sf"/>
</dbReference>
<keyword evidence="3" id="KW-0804">Transcription</keyword>
<dbReference type="SMART" id="SM00342">
    <property type="entry name" value="HTH_ARAC"/>
    <property type="match status" value="1"/>
</dbReference>
<evidence type="ECO:0000313" key="7">
    <source>
        <dbReference type="Proteomes" id="UP001203607"/>
    </source>
</evidence>
<evidence type="ECO:0000313" key="6">
    <source>
        <dbReference type="EMBL" id="MCL6275496.1"/>
    </source>
</evidence>
<dbReference type="PANTHER" id="PTHR43280">
    <property type="entry name" value="ARAC-FAMILY TRANSCRIPTIONAL REGULATOR"/>
    <property type="match status" value="1"/>
</dbReference>
<gene>
    <name evidence="6" type="ORF">M3P19_15890</name>
</gene>
<feature type="transmembrane region" description="Helical" evidence="4">
    <location>
        <begin position="63"/>
        <end position="82"/>
    </location>
</feature>
<dbReference type="PRINTS" id="PR00032">
    <property type="entry name" value="HTHARAC"/>
</dbReference>
<keyword evidence="1" id="KW-0805">Transcription regulation</keyword>
<keyword evidence="4" id="KW-1133">Transmembrane helix</keyword>
<dbReference type="PROSITE" id="PS01124">
    <property type="entry name" value="HTH_ARAC_FAMILY_2"/>
    <property type="match status" value="1"/>
</dbReference>
<evidence type="ECO:0000256" key="2">
    <source>
        <dbReference type="ARBA" id="ARBA00023125"/>
    </source>
</evidence>
<reference evidence="6 7" key="1">
    <citation type="submission" date="2022-05" db="EMBL/GenBank/DDBJ databases">
        <authorList>
            <person name="Park J.-S."/>
        </authorList>
    </citation>
    <scope>NUCLEOTIDE SEQUENCE [LARGE SCALE GENOMIC DNA]</scope>
    <source>
        <strain evidence="6 7">2012CJ35-5</strain>
    </source>
</reference>
<feature type="transmembrane region" description="Helical" evidence="4">
    <location>
        <begin position="126"/>
        <end position="142"/>
    </location>
</feature>
<dbReference type="PROSITE" id="PS00041">
    <property type="entry name" value="HTH_ARAC_FAMILY_1"/>
    <property type="match status" value="1"/>
</dbReference>
<evidence type="ECO:0000256" key="3">
    <source>
        <dbReference type="ARBA" id="ARBA00023163"/>
    </source>
</evidence>
<dbReference type="PANTHER" id="PTHR43280:SF29">
    <property type="entry name" value="ARAC-FAMILY TRANSCRIPTIONAL REGULATOR"/>
    <property type="match status" value="1"/>
</dbReference>
<keyword evidence="7" id="KW-1185">Reference proteome</keyword>
<feature type="transmembrane region" description="Helical" evidence="4">
    <location>
        <begin position="6"/>
        <end position="24"/>
    </location>
</feature>
<keyword evidence="4" id="KW-0472">Membrane</keyword>
<accession>A0ABT0PWD3</accession>
<evidence type="ECO:0000256" key="4">
    <source>
        <dbReference type="SAM" id="Phobius"/>
    </source>
</evidence>
<dbReference type="InterPro" id="IPR018060">
    <property type="entry name" value="HTH_AraC"/>
</dbReference>
<dbReference type="EMBL" id="JAMFMA010000004">
    <property type="protein sequence ID" value="MCL6275496.1"/>
    <property type="molecule type" value="Genomic_DNA"/>
</dbReference>
<sequence length="340" mass="38909">MQIITPLVGVFTLAIVLVLLLILISIPAKKNQRNAYIFVLLIALVIQLVAEFLLHLGSIDIRGFSIIVVSMVCLYGPTLFFYVRTFYGLNTSSYVPHVLLTQALLASMWLAHIFTDWILPQWLLSSYYSVLLLVYFVVTLKIRVKAPLKKHEAWMSTIAIGFGVLVIMHLIEVVLINLNRKIAIEIAVICTSSQNMFTALFLMVVIRQIVVKPDTFSEVKMHIPYKHENIEFDKSQLTAIVNYVANSQAYKNSYLNRETVSTFTGIREEKVSEIVNGVFKKNFNDWINDYRIEEAQDLLLHSDLSIKEICFEVGFNSKSAFNTAFKKRLRLTPSEFRNQS</sequence>
<comment type="caution">
    <text evidence="6">The sequence shown here is derived from an EMBL/GenBank/DDBJ whole genome shotgun (WGS) entry which is preliminary data.</text>
</comment>
<feature type="transmembrane region" description="Helical" evidence="4">
    <location>
        <begin position="154"/>
        <end position="176"/>
    </location>
</feature>
<dbReference type="InterPro" id="IPR018062">
    <property type="entry name" value="HTH_AraC-typ_CS"/>
</dbReference>
<evidence type="ECO:0000259" key="5">
    <source>
        <dbReference type="PROSITE" id="PS01124"/>
    </source>
</evidence>
<dbReference type="Proteomes" id="UP001203607">
    <property type="component" value="Unassembled WGS sequence"/>
</dbReference>
<dbReference type="Gene3D" id="1.10.10.60">
    <property type="entry name" value="Homeodomain-like"/>
    <property type="match status" value="1"/>
</dbReference>
<organism evidence="6 7">
    <name type="scientific">Flagellimonas spongiicola</name>
    <dbReference type="NCBI Taxonomy" id="2942208"/>
    <lineage>
        <taxon>Bacteria</taxon>
        <taxon>Pseudomonadati</taxon>
        <taxon>Bacteroidota</taxon>
        <taxon>Flavobacteriia</taxon>
        <taxon>Flavobacteriales</taxon>
        <taxon>Flavobacteriaceae</taxon>
        <taxon>Flagellimonas</taxon>
    </lineage>
</organism>
<dbReference type="RefSeq" id="WP_249658679.1">
    <property type="nucleotide sequence ID" value="NZ_JAMFMA010000004.1"/>
</dbReference>
<keyword evidence="2" id="KW-0238">DNA-binding</keyword>
<feature type="transmembrane region" description="Helical" evidence="4">
    <location>
        <begin position="36"/>
        <end position="57"/>
    </location>
</feature>
<evidence type="ECO:0000256" key="1">
    <source>
        <dbReference type="ARBA" id="ARBA00023015"/>
    </source>
</evidence>
<dbReference type="InterPro" id="IPR020449">
    <property type="entry name" value="Tscrpt_reg_AraC-type_HTH"/>
</dbReference>
<dbReference type="SUPFAM" id="SSF46689">
    <property type="entry name" value="Homeodomain-like"/>
    <property type="match status" value="1"/>
</dbReference>
<keyword evidence="4" id="KW-0812">Transmembrane</keyword>
<proteinExistence type="predicted"/>